<dbReference type="SUPFAM" id="SSF49472">
    <property type="entry name" value="Transthyretin (synonym: prealbumin)"/>
    <property type="match status" value="1"/>
</dbReference>
<dbReference type="STRING" id="283909.R7UE73"/>
<dbReference type="Gene3D" id="2.60.40.180">
    <property type="entry name" value="Transthyretin/hydroxyisourate hydrolase domain"/>
    <property type="match status" value="1"/>
</dbReference>
<dbReference type="NCBIfam" id="TIGR02962">
    <property type="entry name" value="hdxy_isourate"/>
    <property type="match status" value="1"/>
</dbReference>
<comment type="function">
    <text evidence="2">Catalyzes the hydrolysis of 5-hydroxyisourate (HIU) to 2-oxo-4-hydroxy-4-carboxy-5-ureidoimidazoline (OHCU).</text>
</comment>
<dbReference type="Proteomes" id="UP000014760">
    <property type="component" value="Unassembled WGS sequence"/>
</dbReference>
<evidence type="ECO:0000256" key="7">
    <source>
        <dbReference type="RuleBase" id="RU361270"/>
    </source>
</evidence>
<organism evidence="9">
    <name type="scientific">Capitella teleta</name>
    <name type="common">Polychaete worm</name>
    <dbReference type="NCBI Taxonomy" id="283909"/>
    <lineage>
        <taxon>Eukaryota</taxon>
        <taxon>Metazoa</taxon>
        <taxon>Spiralia</taxon>
        <taxon>Lophotrochozoa</taxon>
        <taxon>Annelida</taxon>
        <taxon>Polychaeta</taxon>
        <taxon>Sedentaria</taxon>
        <taxon>Scolecida</taxon>
        <taxon>Capitellidae</taxon>
        <taxon>Capitella</taxon>
    </lineage>
</organism>
<comment type="catalytic activity">
    <reaction evidence="1 7">
        <text>5-hydroxyisourate + H2O = 5-hydroxy-2-oxo-4-ureido-2,5-dihydro-1H-imidazole-5-carboxylate + H(+)</text>
        <dbReference type="Rhea" id="RHEA:23736"/>
        <dbReference type="ChEBI" id="CHEBI:15377"/>
        <dbReference type="ChEBI" id="CHEBI:15378"/>
        <dbReference type="ChEBI" id="CHEBI:18072"/>
        <dbReference type="ChEBI" id="CHEBI:58639"/>
        <dbReference type="EC" id="3.5.2.17"/>
    </reaction>
</comment>
<dbReference type="GO" id="GO:0033971">
    <property type="term" value="F:hydroxyisourate hydrolase activity"/>
    <property type="evidence" value="ECO:0007669"/>
    <property type="project" value="UniProtKB-EC"/>
</dbReference>
<reference evidence="11" key="1">
    <citation type="submission" date="2012-12" db="EMBL/GenBank/DDBJ databases">
        <authorList>
            <person name="Hellsten U."/>
            <person name="Grimwood J."/>
            <person name="Chapman J.A."/>
            <person name="Shapiro H."/>
            <person name="Aerts A."/>
            <person name="Otillar R.P."/>
            <person name="Terry A.Y."/>
            <person name="Boore J.L."/>
            <person name="Simakov O."/>
            <person name="Marletaz F."/>
            <person name="Cho S.-J."/>
            <person name="Edsinger-Gonzales E."/>
            <person name="Havlak P."/>
            <person name="Kuo D.-H."/>
            <person name="Larsson T."/>
            <person name="Lv J."/>
            <person name="Arendt D."/>
            <person name="Savage R."/>
            <person name="Osoegawa K."/>
            <person name="de Jong P."/>
            <person name="Lindberg D.R."/>
            <person name="Seaver E.C."/>
            <person name="Weisblat D.A."/>
            <person name="Putnam N.H."/>
            <person name="Grigoriev I.V."/>
            <person name="Rokhsar D.S."/>
        </authorList>
    </citation>
    <scope>NUCLEOTIDE SEQUENCE</scope>
    <source>
        <strain evidence="11">I ESC-2004</strain>
    </source>
</reference>
<dbReference type="SMART" id="SM00095">
    <property type="entry name" value="TR_THY"/>
    <property type="match status" value="1"/>
</dbReference>
<dbReference type="PANTHER" id="PTHR10395">
    <property type="entry name" value="URICASE AND TRANSTHYRETIN-RELATED"/>
    <property type="match status" value="1"/>
</dbReference>
<evidence type="ECO:0000256" key="1">
    <source>
        <dbReference type="ARBA" id="ARBA00001043"/>
    </source>
</evidence>
<dbReference type="EnsemblMetazoa" id="CapteT223510">
    <property type="protein sequence ID" value="CapteP223510"/>
    <property type="gene ID" value="CapteG223510"/>
</dbReference>
<evidence type="ECO:0000259" key="8">
    <source>
        <dbReference type="SMART" id="SM00095"/>
    </source>
</evidence>
<dbReference type="GO" id="GO:0006144">
    <property type="term" value="P:purine nucleobase metabolic process"/>
    <property type="evidence" value="ECO:0007669"/>
    <property type="project" value="UniProtKB-KW"/>
</dbReference>
<evidence type="ECO:0000256" key="3">
    <source>
        <dbReference type="ARBA" id="ARBA00009850"/>
    </source>
</evidence>
<dbReference type="InterPro" id="IPR000895">
    <property type="entry name" value="Transthyretin/HIU_hydrolase"/>
</dbReference>
<keyword evidence="11" id="KW-1185">Reference proteome</keyword>
<dbReference type="PANTHER" id="PTHR10395:SF7">
    <property type="entry name" value="5-HYDROXYISOURATE HYDROLASE"/>
    <property type="match status" value="1"/>
</dbReference>
<dbReference type="CDD" id="cd05822">
    <property type="entry name" value="TLP_HIUase"/>
    <property type="match status" value="1"/>
</dbReference>
<sequence>MACQRVTVIEHHLSASPTMASGSPGPLTTHILDTASGSPAANVPILLYKEASSSWTLIAEGSTNSDGRCPGLLTQSEFTAGTYKIHFNTKAYFNSLGIKGFYPYVEVVFEIERPLEHYHVPLLLSPFAILRTVEVE</sequence>
<proteinExistence type="inferred from homology"/>
<accession>R7UE73</accession>
<evidence type="ECO:0000313" key="10">
    <source>
        <dbReference type="EnsemblMetazoa" id="CapteP223510"/>
    </source>
</evidence>
<dbReference type="HOGENOM" id="CLU_115536_1_0_1"/>
<dbReference type="PROSITE" id="PS00768">
    <property type="entry name" value="TRANSTHYRETIN_1"/>
    <property type="match status" value="1"/>
</dbReference>
<dbReference type="InterPro" id="IPR036817">
    <property type="entry name" value="Transthyretin/HIU_hydrolase_sf"/>
</dbReference>
<dbReference type="InterPro" id="IPR023416">
    <property type="entry name" value="Transthyretin/HIU_hydrolase_d"/>
</dbReference>
<comment type="similarity">
    <text evidence="3 7">Belongs to the transthyretin family. 5-hydroxyisourate hydrolase subfamily.</text>
</comment>
<reference evidence="9 11" key="2">
    <citation type="journal article" date="2013" name="Nature">
        <title>Insights into bilaterian evolution from three spiralian genomes.</title>
        <authorList>
            <person name="Simakov O."/>
            <person name="Marletaz F."/>
            <person name="Cho S.J."/>
            <person name="Edsinger-Gonzales E."/>
            <person name="Havlak P."/>
            <person name="Hellsten U."/>
            <person name="Kuo D.H."/>
            <person name="Larsson T."/>
            <person name="Lv J."/>
            <person name="Arendt D."/>
            <person name="Savage R."/>
            <person name="Osoegawa K."/>
            <person name="de Jong P."/>
            <person name="Grimwood J."/>
            <person name="Chapman J.A."/>
            <person name="Shapiro H."/>
            <person name="Aerts A."/>
            <person name="Otillar R.P."/>
            <person name="Terry A.Y."/>
            <person name="Boore J.L."/>
            <person name="Grigoriev I.V."/>
            <person name="Lindberg D.R."/>
            <person name="Seaver E.C."/>
            <person name="Weisblat D.A."/>
            <person name="Putnam N.H."/>
            <person name="Rokhsar D.S."/>
        </authorList>
    </citation>
    <scope>NUCLEOTIDE SEQUENCE</scope>
    <source>
        <strain evidence="9 11">I ESC-2004</strain>
    </source>
</reference>
<dbReference type="OrthoDB" id="10265230at2759"/>
<dbReference type="EMBL" id="AMQN01008176">
    <property type="status" value="NOT_ANNOTATED_CDS"/>
    <property type="molecule type" value="Genomic_DNA"/>
</dbReference>
<evidence type="ECO:0000256" key="2">
    <source>
        <dbReference type="ARBA" id="ARBA00002704"/>
    </source>
</evidence>
<feature type="domain" description="Transthyretin/hydroxyisourate hydrolase" evidence="8">
    <location>
        <begin position="22"/>
        <end position="136"/>
    </location>
</feature>
<dbReference type="OMA" id="HDGRCDA"/>
<protein>
    <recommendedName>
        <fullName evidence="7">5-hydroxyisourate hydrolase</fullName>
        <shortName evidence="7">HIU hydrolase</shortName>
        <shortName evidence="7">HIUHase</shortName>
        <ecNumber evidence="7">3.5.2.17</ecNumber>
    </recommendedName>
</protein>
<evidence type="ECO:0000256" key="5">
    <source>
        <dbReference type="ARBA" id="ARBA00022631"/>
    </source>
</evidence>
<evidence type="ECO:0000256" key="6">
    <source>
        <dbReference type="ARBA" id="ARBA00022801"/>
    </source>
</evidence>
<dbReference type="PRINTS" id="PR00189">
    <property type="entry name" value="TRNSTHYRETIN"/>
</dbReference>
<evidence type="ECO:0000313" key="11">
    <source>
        <dbReference type="Proteomes" id="UP000014760"/>
    </source>
</evidence>
<evidence type="ECO:0000256" key="4">
    <source>
        <dbReference type="ARBA" id="ARBA00011881"/>
    </source>
</evidence>
<dbReference type="InterPro" id="IPR014306">
    <property type="entry name" value="Hydroxyisourate_hydrolase"/>
</dbReference>
<keyword evidence="5 7" id="KW-0659">Purine metabolism</keyword>
<dbReference type="InterPro" id="IPR023418">
    <property type="entry name" value="Thyroxine_BS"/>
</dbReference>
<dbReference type="FunCoup" id="R7UE73">
    <property type="interactions" value="63"/>
</dbReference>
<reference evidence="10" key="3">
    <citation type="submission" date="2015-06" db="UniProtKB">
        <authorList>
            <consortium name="EnsemblMetazoa"/>
        </authorList>
    </citation>
    <scope>IDENTIFICATION</scope>
</reference>
<dbReference type="EMBL" id="AMQN01008177">
    <property type="status" value="NOT_ANNOTATED_CDS"/>
    <property type="molecule type" value="Genomic_DNA"/>
</dbReference>
<dbReference type="AlphaFoldDB" id="R7UE73"/>
<dbReference type="EMBL" id="KB302363">
    <property type="protein sequence ID" value="ELU04386.1"/>
    <property type="molecule type" value="Genomic_DNA"/>
</dbReference>
<comment type="subunit">
    <text evidence="4 7">Homotetramer.</text>
</comment>
<dbReference type="EC" id="3.5.2.17" evidence="7"/>
<dbReference type="Pfam" id="PF00576">
    <property type="entry name" value="Transthyretin"/>
    <property type="match status" value="1"/>
</dbReference>
<evidence type="ECO:0000313" key="9">
    <source>
        <dbReference type="EMBL" id="ELU04386.1"/>
    </source>
</evidence>
<keyword evidence="6 7" id="KW-0378">Hydrolase</keyword>
<gene>
    <name evidence="9" type="ORF">CAPTEDRAFT_223510</name>
</gene>
<name>R7UE73_CAPTE</name>